<feature type="domain" description="Rieske" evidence="7">
    <location>
        <begin position="67"/>
        <end position="138"/>
    </location>
</feature>
<evidence type="ECO:0000256" key="6">
    <source>
        <dbReference type="SAM" id="SignalP"/>
    </source>
</evidence>
<organism evidence="8 9">
    <name type="scientific">Parafilimonas terrae</name>
    <dbReference type="NCBI Taxonomy" id="1465490"/>
    <lineage>
        <taxon>Bacteria</taxon>
        <taxon>Pseudomonadati</taxon>
        <taxon>Bacteroidota</taxon>
        <taxon>Chitinophagia</taxon>
        <taxon>Chitinophagales</taxon>
        <taxon>Chitinophagaceae</taxon>
        <taxon>Parafilimonas</taxon>
    </lineage>
</organism>
<dbReference type="InterPro" id="IPR017941">
    <property type="entry name" value="Rieske_2Fe-2S"/>
</dbReference>
<evidence type="ECO:0000256" key="1">
    <source>
        <dbReference type="ARBA" id="ARBA00022714"/>
    </source>
</evidence>
<dbReference type="InterPro" id="IPR014349">
    <property type="entry name" value="Rieske_Fe-S_prot"/>
</dbReference>
<keyword evidence="9" id="KW-1185">Reference proteome</keyword>
<reference evidence="8 9" key="1">
    <citation type="submission" date="2016-10" db="EMBL/GenBank/DDBJ databases">
        <authorList>
            <person name="de Groot N.N."/>
        </authorList>
    </citation>
    <scope>NUCLEOTIDE SEQUENCE [LARGE SCALE GENOMIC DNA]</scope>
    <source>
        <strain evidence="8 9">DSM 28286</strain>
    </source>
</reference>
<evidence type="ECO:0000256" key="3">
    <source>
        <dbReference type="ARBA" id="ARBA00023004"/>
    </source>
</evidence>
<proteinExistence type="predicted"/>
<keyword evidence="6" id="KW-0732">Signal</keyword>
<feature type="signal peptide" evidence="6">
    <location>
        <begin position="1"/>
        <end position="24"/>
    </location>
</feature>
<evidence type="ECO:0000256" key="4">
    <source>
        <dbReference type="ARBA" id="ARBA00023014"/>
    </source>
</evidence>
<keyword evidence="4" id="KW-0411">Iron-sulfur</keyword>
<dbReference type="InterPro" id="IPR036922">
    <property type="entry name" value="Rieske_2Fe-2S_sf"/>
</dbReference>
<dbReference type="Pfam" id="PF00355">
    <property type="entry name" value="Rieske"/>
    <property type="match status" value="1"/>
</dbReference>
<evidence type="ECO:0000256" key="2">
    <source>
        <dbReference type="ARBA" id="ARBA00022723"/>
    </source>
</evidence>
<dbReference type="PANTHER" id="PTHR10134">
    <property type="entry name" value="CYTOCHROME B-C1 COMPLEX SUBUNIT RIESKE, MITOCHONDRIAL"/>
    <property type="match status" value="1"/>
</dbReference>
<name>A0A1I5X8M6_9BACT</name>
<evidence type="ECO:0000256" key="5">
    <source>
        <dbReference type="ARBA" id="ARBA00023157"/>
    </source>
</evidence>
<evidence type="ECO:0000313" key="9">
    <source>
        <dbReference type="Proteomes" id="UP000199031"/>
    </source>
</evidence>
<dbReference type="STRING" id="1465490.SAMN05444277_10815"/>
<feature type="chain" id="PRO_5011459419" evidence="6">
    <location>
        <begin position="25"/>
        <end position="145"/>
    </location>
</feature>
<dbReference type="EMBL" id="FOXQ01000008">
    <property type="protein sequence ID" value="SFQ28318.1"/>
    <property type="molecule type" value="Genomic_DNA"/>
</dbReference>
<keyword evidence="5" id="KW-1015">Disulfide bond</keyword>
<dbReference type="SUPFAM" id="SSF50022">
    <property type="entry name" value="ISP domain"/>
    <property type="match status" value="1"/>
</dbReference>
<evidence type="ECO:0000259" key="7">
    <source>
        <dbReference type="PROSITE" id="PS51296"/>
    </source>
</evidence>
<keyword evidence="1" id="KW-0001">2Fe-2S</keyword>
<dbReference type="GO" id="GO:0046872">
    <property type="term" value="F:metal ion binding"/>
    <property type="evidence" value="ECO:0007669"/>
    <property type="project" value="UniProtKB-KW"/>
</dbReference>
<accession>A0A1I5X8M6</accession>
<keyword evidence="3" id="KW-0408">Iron</keyword>
<dbReference type="PROSITE" id="PS51296">
    <property type="entry name" value="RIESKE"/>
    <property type="match status" value="1"/>
</dbReference>
<sequence length="145" mass="16255">MQRRKFLSSSCKICLLGAAGYSWLQLESCSPVAPVYKTAVTNGFLNIPLNLFDKTALQIVRPNGWYYDVAVQKNPDNSYTALLLQCTHQDNQLTPTNNGYHCSLHGSDFDKQGNVRKGPAEQPLQHFNTTISNNTLNIHINNFKP</sequence>
<dbReference type="RefSeq" id="WP_090659243.1">
    <property type="nucleotide sequence ID" value="NZ_FOXQ01000008.1"/>
</dbReference>
<evidence type="ECO:0000313" key="8">
    <source>
        <dbReference type="EMBL" id="SFQ28318.1"/>
    </source>
</evidence>
<protein>
    <submittedName>
        <fullName evidence="8">Rieske [2Fe-2S] domain-containing protein</fullName>
    </submittedName>
</protein>
<dbReference type="GO" id="GO:0051537">
    <property type="term" value="F:2 iron, 2 sulfur cluster binding"/>
    <property type="evidence" value="ECO:0007669"/>
    <property type="project" value="UniProtKB-KW"/>
</dbReference>
<dbReference type="AlphaFoldDB" id="A0A1I5X8M6"/>
<dbReference type="OrthoDB" id="165343at2"/>
<dbReference type="Gene3D" id="2.102.10.10">
    <property type="entry name" value="Rieske [2Fe-2S] iron-sulphur domain"/>
    <property type="match status" value="1"/>
</dbReference>
<dbReference type="Proteomes" id="UP000199031">
    <property type="component" value="Unassembled WGS sequence"/>
</dbReference>
<gene>
    <name evidence="8" type="ORF">SAMN05444277_10815</name>
</gene>
<keyword evidence="2" id="KW-0479">Metal-binding</keyword>